<evidence type="ECO:0000256" key="3">
    <source>
        <dbReference type="ARBA" id="ARBA00007931"/>
    </source>
</evidence>
<dbReference type="GO" id="GO:0046872">
    <property type="term" value="F:metal ion binding"/>
    <property type="evidence" value="ECO:0007669"/>
    <property type="project" value="UniProtKB-KW"/>
</dbReference>
<dbReference type="Proteomes" id="UP000823882">
    <property type="component" value="Unassembled WGS sequence"/>
</dbReference>
<evidence type="ECO:0000256" key="12">
    <source>
        <dbReference type="SAM" id="Phobius"/>
    </source>
</evidence>
<evidence type="ECO:0000313" key="14">
    <source>
        <dbReference type="EMBL" id="HJC40393.1"/>
    </source>
</evidence>
<comment type="similarity">
    <text evidence="3">Belongs to the peptidase M50B family.</text>
</comment>
<evidence type="ECO:0000313" key="15">
    <source>
        <dbReference type="Proteomes" id="UP000823882"/>
    </source>
</evidence>
<keyword evidence="10" id="KW-0482">Metalloprotease</keyword>
<evidence type="ECO:0000256" key="6">
    <source>
        <dbReference type="ARBA" id="ARBA00022723"/>
    </source>
</evidence>
<dbReference type="PANTHER" id="PTHR39188:SF3">
    <property type="entry name" value="STAGE IV SPORULATION PROTEIN FB"/>
    <property type="match status" value="1"/>
</dbReference>
<dbReference type="GO" id="GO:0016020">
    <property type="term" value="C:membrane"/>
    <property type="evidence" value="ECO:0007669"/>
    <property type="project" value="UniProtKB-SubCell"/>
</dbReference>
<keyword evidence="4 14" id="KW-0645">Protease</keyword>
<dbReference type="EMBL" id="DWWJ01000046">
    <property type="protein sequence ID" value="HJC40393.1"/>
    <property type="molecule type" value="Genomic_DNA"/>
</dbReference>
<keyword evidence="5 12" id="KW-0812">Transmembrane</keyword>
<feature type="transmembrane region" description="Helical" evidence="12">
    <location>
        <begin position="107"/>
        <end position="128"/>
    </location>
</feature>
<evidence type="ECO:0000256" key="7">
    <source>
        <dbReference type="ARBA" id="ARBA00022801"/>
    </source>
</evidence>
<evidence type="ECO:0000256" key="8">
    <source>
        <dbReference type="ARBA" id="ARBA00022833"/>
    </source>
</evidence>
<evidence type="ECO:0000259" key="13">
    <source>
        <dbReference type="Pfam" id="PF02163"/>
    </source>
</evidence>
<keyword evidence="11 12" id="KW-0472">Membrane</keyword>
<gene>
    <name evidence="14" type="ORF">H9701_02420</name>
</gene>
<protein>
    <submittedName>
        <fullName evidence="14">Site-2 protease family protein</fullName>
    </submittedName>
</protein>
<evidence type="ECO:0000256" key="9">
    <source>
        <dbReference type="ARBA" id="ARBA00022989"/>
    </source>
</evidence>
<proteinExistence type="inferred from homology"/>
<keyword evidence="6" id="KW-0479">Metal-binding</keyword>
<name>A0A9D2SYF1_9FIRM</name>
<dbReference type="InterPro" id="IPR008915">
    <property type="entry name" value="Peptidase_M50"/>
</dbReference>
<evidence type="ECO:0000256" key="1">
    <source>
        <dbReference type="ARBA" id="ARBA00001947"/>
    </source>
</evidence>
<accession>A0A9D2SYF1</accession>
<feature type="transmembrane region" description="Helical" evidence="12">
    <location>
        <begin position="80"/>
        <end position="101"/>
    </location>
</feature>
<comment type="caution">
    <text evidence="14">The sequence shown here is derived from an EMBL/GenBank/DDBJ whole genome shotgun (WGS) entry which is preliminary data.</text>
</comment>
<feature type="domain" description="Peptidase M50" evidence="13">
    <location>
        <begin position="103"/>
        <end position="160"/>
    </location>
</feature>
<organism evidence="14 15">
    <name type="scientific">Candidatus Intestinimonas pullistercoris</name>
    <dbReference type="NCBI Taxonomy" id="2838623"/>
    <lineage>
        <taxon>Bacteria</taxon>
        <taxon>Bacillati</taxon>
        <taxon>Bacillota</taxon>
        <taxon>Clostridia</taxon>
        <taxon>Eubacteriales</taxon>
        <taxon>Intestinimonas</taxon>
    </lineage>
</organism>
<dbReference type="Pfam" id="PF02163">
    <property type="entry name" value="Peptidase_M50"/>
    <property type="match status" value="1"/>
</dbReference>
<evidence type="ECO:0000256" key="5">
    <source>
        <dbReference type="ARBA" id="ARBA00022692"/>
    </source>
</evidence>
<evidence type="ECO:0000256" key="2">
    <source>
        <dbReference type="ARBA" id="ARBA00004141"/>
    </source>
</evidence>
<reference evidence="14" key="1">
    <citation type="journal article" date="2021" name="PeerJ">
        <title>Extensive microbial diversity within the chicken gut microbiome revealed by metagenomics and culture.</title>
        <authorList>
            <person name="Gilroy R."/>
            <person name="Ravi A."/>
            <person name="Getino M."/>
            <person name="Pursley I."/>
            <person name="Horton D.L."/>
            <person name="Alikhan N.F."/>
            <person name="Baker D."/>
            <person name="Gharbi K."/>
            <person name="Hall N."/>
            <person name="Watson M."/>
            <person name="Adriaenssens E.M."/>
            <person name="Foster-Nyarko E."/>
            <person name="Jarju S."/>
            <person name="Secka A."/>
            <person name="Antonio M."/>
            <person name="Oren A."/>
            <person name="Chaudhuri R.R."/>
            <person name="La Ragione R."/>
            <person name="Hildebrand F."/>
            <person name="Pallen M.J."/>
        </authorList>
    </citation>
    <scope>NUCLEOTIDE SEQUENCE</scope>
    <source>
        <strain evidence="14">CHK186-1790</strain>
    </source>
</reference>
<comment type="subcellular location">
    <subcellularLocation>
        <location evidence="2">Membrane</location>
        <topology evidence="2">Multi-pass membrane protein</topology>
    </subcellularLocation>
</comment>
<evidence type="ECO:0000256" key="11">
    <source>
        <dbReference type="ARBA" id="ARBA00023136"/>
    </source>
</evidence>
<evidence type="ECO:0000256" key="4">
    <source>
        <dbReference type="ARBA" id="ARBA00022670"/>
    </source>
</evidence>
<evidence type="ECO:0000256" key="10">
    <source>
        <dbReference type="ARBA" id="ARBA00023049"/>
    </source>
</evidence>
<feature type="transmembrane region" description="Helical" evidence="12">
    <location>
        <begin position="176"/>
        <end position="192"/>
    </location>
</feature>
<keyword evidence="9 12" id="KW-1133">Transmembrane helix</keyword>
<comment type="cofactor">
    <cofactor evidence="1">
        <name>Zn(2+)</name>
        <dbReference type="ChEBI" id="CHEBI:29105"/>
    </cofactor>
</comment>
<dbReference type="GO" id="GO:0006508">
    <property type="term" value="P:proteolysis"/>
    <property type="evidence" value="ECO:0007669"/>
    <property type="project" value="UniProtKB-KW"/>
</dbReference>
<reference evidence="14" key="2">
    <citation type="submission" date="2021-04" db="EMBL/GenBank/DDBJ databases">
        <authorList>
            <person name="Gilroy R."/>
        </authorList>
    </citation>
    <scope>NUCLEOTIDE SEQUENCE</scope>
    <source>
        <strain evidence="14">CHK186-1790</strain>
    </source>
</reference>
<keyword evidence="7" id="KW-0378">Hydrolase</keyword>
<dbReference type="PANTHER" id="PTHR39188">
    <property type="entry name" value="MEMBRANE-ASSOCIATED ZINC METALLOPROTEASE M50B"/>
    <property type="match status" value="1"/>
</dbReference>
<dbReference type="GO" id="GO:0008237">
    <property type="term" value="F:metallopeptidase activity"/>
    <property type="evidence" value="ECO:0007669"/>
    <property type="project" value="UniProtKB-KW"/>
</dbReference>
<keyword evidence="8" id="KW-0862">Zinc</keyword>
<sequence>MLRWGRVSCSGGFLLLAAGLFYLDEAGVLPWAALAAALHELGHYAAVRLQGGRLRRLRLTVTGAEMTLDRRRDLTYAGELGAILAGPAANLLLALAAARLGERWEPLYLLSGLSLSLGSFNLLPVYPLDGGRAFLLILSGFLPPASAERVVWCCSLALASLVLAAGTALLRQGGSPALLLMGGWLLVGLARPEEKRKISW</sequence>
<dbReference type="AlphaFoldDB" id="A0A9D2SYF1"/>